<dbReference type="EC" id="2.7.7.49" evidence="1"/>
<accession>A0A4Y2PS10</accession>
<dbReference type="InterPro" id="IPR041577">
    <property type="entry name" value="RT_RNaseH_2"/>
</dbReference>
<name>A0A4Y2PS10_ARAVE</name>
<sequence>MYGMIGAPAIWQRYVDGLFQGMQGIKVFLDDARITGSDEMSHFKALEEFFKKYANGLHKTDEKISAVVKAPVTKNVQEVKSFLGLVKFCKNLATIANPLTNLTEKDVKFKWSKDCQVAFEQIKKEICSPKILVYYDPELPLTLASDASPVGVTCELSHIYPDGSERPIAFASKTEQKYSQIDKEAWAIVWAVKKFHLYLKGR</sequence>
<gene>
    <name evidence="4" type="primary">pol_3897</name>
    <name evidence="4" type="ORF">AVEN_221592_1</name>
</gene>
<evidence type="ECO:0000256" key="1">
    <source>
        <dbReference type="ARBA" id="ARBA00012493"/>
    </source>
</evidence>
<keyword evidence="2" id="KW-0511">Multifunctional enzyme</keyword>
<evidence type="ECO:0000313" key="5">
    <source>
        <dbReference type="Proteomes" id="UP000499080"/>
    </source>
</evidence>
<dbReference type="InterPro" id="IPR043128">
    <property type="entry name" value="Rev_trsase/Diguanyl_cyclase"/>
</dbReference>
<dbReference type="GO" id="GO:0003964">
    <property type="term" value="F:RNA-directed DNA polymerase activity"/>
    <property type="evidence" value="ECO:0007669"/>
    <property type="project" value="UniProtKB-EC"/>
</dbReference>
<dbReference type="Pfam" id="PF17919">
    <property type="entry name" value="RT_RNaseH_2"/>
    <property type="match status" value="1"/>
</dbReference>
<dbReference type="InterPro" id="IPR043502">
    <property type="entry name" value="DNA/RNA_pol_sf"/>
</dbReference>
<protein>
    <recommendedName>
        <fullName evidence="1">RNA-directed DNA polymerase</fullName>
        <ecNumber evidence="1">2.7.7.49</ecNumber>
    </recommendedName>
</protein>
<dbReference type="Gene3D" id="3.30.70.270">
    <property type="match status" value="2"/>
</dbReference>
<organism evidence="4 5">
    <name type="scientific">Araneus ventricosus</name>
    <name type="common">Orbweaver spider</name>
    <name type="synonym">Epeira ventricosa</name>
    <dbReference type="NCBI Taxonomy" id="182803"/>
    <lineage>
        <taxon>Eukaryota</taxon>
        <taxon>Metazoa</taxon>
        <taxon>Ecdysozoa</taxon>
        <taxon>Arthropoda</taxon>
        <taxon>Chelicerata</taxon>
        <taxon>Arachnida</taxon>
        <taxon>Araneae</taxon>
        <taxon>Araneomorphae</taxon>
        <taxon>Entelegynae</taxon>
        <taxon>Araneoidea</taxon>
        <taxon>Araneidae</taxon>
        <taxon>Araneus</taxon>
    </lineage>
</organism>
<dbReference type="OrthoDB" id="427924at2759"/>
<dbReference type="PANTHER" id="PTHR37984">
    <property type="entry name" value="PROTEIN CBG26694"/>
    <property type="match status" value="1"/>
</dbReference>
<dbReference type="EMBL" id="BGPR01011864">
    <property type="protein sequence ID" value="GBN53340.1"/>
    <property type="molecule type" value="Genomic_DNA"/>
</dbReference>
<evidence type="ECO:0000259" key="3">
    <source>
        <dbReference type="Pfam" id="PF17919"/>
    </source>
</evidence>
<proteinExistence type="predicted"/>
<dbReference type="Proteomes" id="UP000499080">
    <property type="component" value="Unassembled WGS sequence"/>
</dbReference>
<reference evidence="4 5" key="1">
    <citation type="journal article" date="2019" name="Sci. Rep.">
        <title>Orb-weaving spider Araneus ventricosus genome elucidates the spidroin gene catalogue.</title>
        <authorList>
            <person name="Kono N."/>
            <person name="Nakamura H."/>
            <person name="Ohtoshi R."/>
            <person name="Moran D.A.P."/>
            <person name="Shinohara A."/>
            <person name="Yoshida Y."/>
            <person name="Fujiwara M."/>
            <person name="Mori M."/>
            <person name="Tomita M."/>
            <person name="Arakawa K."/>
        </authorList>
    </citation>
    <scope>NUCLEOTIDE SEQUENCE [LARGE SCALE GENOMIC DNA]</scope>
</reference>
<dbReference type="InterPro" id="IPR050951">
    <property type="entry name" value="Retrovirus_Pol_polyprotein"/>
</dbReference>
<dbReference type="AlphaFoldDB" id="A0A4Y2PS10"/>
<dbReference type="FunFam" id="3.30.70.270:FF:000020">
    <property type="entry name" value="Transposon Tf2-6 polyprotein-like Protein"/>
    <property type="match status" value="1"/>
</dbReference>
<evidence type="ECO:0000256" key="2">
    <source>
        <dbReference type="ARBA" id="ARBA00023268"/>
    </source>
</evidence>
<comment type="caution">
    <text evidence="4">The sequence shown here is derived from an EMBL/GenBank/DDBJ whole genome shotgun (WGS) entry which is preliminary data.</text>
</comment>
<feature type="domain" description="Reverse transcriptase/retrotransposon-derived protein RNase H-like" evidence="3">
    <location>
        <begin position="111"/>
        <end position="201"/>
    </location>
</feature>
<dbReference type="SUPFAM" id="SSF56672">
    <property type="entry name" value="DNA/RNA polymerases"/>
    <property type="match status" value="1"/>
</dbReference>
<keyword evidence="5" id="KW-1185">Reference proteome</keyword>
<evidence type="ECO:0000313" key="4">
    <source>
        <dbReference type="EMBL" id="GBN53340.1"/>
    </source>
</evidence>
<dbReference type="PANTHER" id="PTHR37984:SF5">
    <property type="entry name" value="PROTEIN NYNRIN-LIKE"/>
    <property type="match status" value="1"/>
</dbReference>